<keyword evidence="3" id="KW-1185">Reference proteome</keyword>
<protein>
    <submittedName>
        <fullName evidence="2">SUMF1/EgtB/PvdO family nonheme iron enzyme</fullName>
    </submittedName>
</protein>
<dbReference type="Pfam" id="PF00149">
    <property type="entry name" value="Metallophos"/>
    <property type="match status" value="1"/>
</dbReference>
<dbReference type="InterPro" id="IPR016187">
    <property type="entry name" value="CTDL_fold"/>
</dbReference>
<dbReference type="InterPro" id="IPR007111">
    <property type="entry name" value="NACHT_NTPase"/>
</dbReference>
<dbReference type="InterPro" id="IPR004843">
    <property type="entry name" value="Calcineurin-like_PHP"/>
</dbReference>
<dbReference type="Gene3D" id="3.40.50.300">
    <property type="entry name" value="P-loop containing nucleotide triphosphate hydrolases"/>
    <property type="match status" value="1"/>
</dbReference>
<dbReference type="Pfam" id="PF03781">
    <property type="entry name" value="FGE-sulfatase"/>
    <property type="match status" value="1"/>
</dbReference>
<proteinExistence type="predicted"/>
<evidence type="ECO:0000313" key="2">
    <source>
        <dbReference type="EMBL" id="WAS96394.1"/>
    </source>
</evidence>
<name>A0ABY7HBI0_9BACT</name>
<sequence>MPDDEPVYRWLHLSDLHLGCRDEALWWQIVENFERSVDPWLAKVGAPDLLLLTGDLAWAGAEGEYGRLDRFLERLLAMLETKTGRRPLLVPIPGNHDVERPTGARLRPYRILDAYETDADEEDVKILRAEIWEKHDPEFVAGLFTHYTRWLERTVVPQLTGTSGVVLHRSFFPGDLTVTLNLPGRFPLAVVGLNSAWSHYKAGDFTGKLLLPAEQFLAALPAPAAGGSPLDVFRRVERALLLMHHPRKWLTTKSREIFDGQIHLGQRFTACLFGHMHEPDAVNVSQAGGAARSFYQAPSLFGLEHHGTTSERVFGYTFGQVAQGGEVRLWPLRSVRRGDGVWTFDRDGFFHWPGDDREGVLLRRADPEPRTLRSGPRPAPAPDLDLAAYCRTVLDETRYIRLDGIAAAAKALNHPIERLYTRLRTHAHGKDLRRDLVDLADLLPKHHRLLIEGQPGSGKTTFLKLAASVLARDFLDEPCPDGPSWRAVHLGREVARTLPIFIKLSRLATSTASKGAARLLDHLAEETTPRTGDTPELARARREALDRRLVGGEATLLLDGLDEVGDAALREQVFASLQDILRAWPKCQVVVTSRPIAVEPLRALGFAHASVTPFGPDEVRAYVLRWVRAYFETDQDSTRGAAEEVYAEKLIAALRSRQELRRLASAPVMLTCLCVVYSHGGGLPEGRAELYRDTIRWLVAAREQTRKDRGYGEVRVQEALSVLALAMMGGAKGLKRREIGLADAAKVVAPIVRGLRFEGGSSAERSDALRAWLRFECEYSGVIEEVGRGQLQFKHLTFQEYLAAAQLAAIERDGWWTIVKARLLDVQWRETVDLFPGCLLDRERGATSAADHLVKQVHKLWSRQPPLLRAARITAITGRFDPAFRSAKYQLPKELVDRDAQMLVQTEGIFLARGDLAVEERLRIEAAEAIGVAGDGRIAAERFVKNLLPEKGLSVRLGKYLVTVEEFARFVDDGGYRREELWVDDQGWWIHSHNEWEAPGEWEEQLRTPNRPVVSVSWFEAMAYCRWLSEEHPEWRVRLPTEAEWMAVASPDGRGYPWGDEPEPSDMRANFGGLVAPTPVGIYPAGNGKYGHSDLAGNVWEWSLDVDKDDEQLRGRGPPRVLCGGCFWSGAEGMVAAAGRVRYWSSGRYGDVGFRVAAEPASP</sequence>
<feature type="domain" description="NACHT" evidence="1">
    <location>
        <begin position="447"/>
        <end position="595"/>
    </location>
</feature>
<dbReference type="SUPFAM" id="SSF56300">
    <property type="entry name" value="Metallo-dependent phosphatases"/>
    <property type="match status" value="1"/>
</dbReference>
<dbReference type="SUPFAM" id="SSF56436">
    <property type="entry name" value="C-type lectin-like"/>
    <property type="match status" value="1"/>
</dbReference>
<evidence type="ECO:0000313" key="3">
    <source>
        <dbReference type="Proteomes" id="UP001164459"/>
    </source>
</evidence>
<evidence type="ECO:0000259" key="1">
    <source>
        <dbReference type="PROSITE" id="PS50837"/>
    </source>
</evidence>
<dbReference type="Proteomes" id="UP001164459">
    <property type="component" value="Chromosome"/>
</dbReference>
<dbReference type="Pfam" id="PF05729">
    <property type="entry name" value="NACHT"/>
    <property type="match status" value="1"/>
</dbReference>
<dbReference type="InterPro" id="IPR051043">
    <property type="entry name" value="Sulfatase_Mod_Factor_Kinase"/>
</dbReference>
<dbReference type="Gene3D" id="3.90.1580.10">
    <property type="entry name" value="paralog of FGE (formylglycine-generating enzyme)"/>
    <property type="match status" value="1"/>
</dbReference>
<dbReference type="InterPro" id="IPR005532">
    <property type="entry name" value="SUMF_dom"/>
</dbReference>
<reference evidence="2" key="1">
    <citation type="submission" date="2022-11" db="EMBL/GenBank/DDBJ databases">
        <title>Minimal conservation of predation-associated metabolite biosynthetic gene clusters underscores biosynthetic potential of Myxococcota including descriptions for ten novel species: Archangium lansinium sp. nov., Myxococcus landrumus sp. nov., Nannocystis bai.</title>
        <authorList>
            <person name="Ahearne A."/>
            <person name="Stevens C."/>
            <person name="Dowd S."/>
        </authorList>
    </citation>
    <scope>NUCLEOTIDE SEQUENCE</scope>
    <source>
        <strain evidence="2">Fl3</strain>
    </source>
</reference>
<gene>
    <name evidence="2" type="ORF">O0S08_09565</name>
</gene>
<dbReference type="EMBL" id="CP114040">
    <property type="protein sequence ID" value="WAS96394.1"/>
    <property type="molecule type" value="Genomic_DNA"/>
</dbReference>
<organism evidence="2 3">
    <name type="scientific">Nannocystis punicea</name>
    <dbReference type="NCBI Taxonomy" id="2995304"/>
    <lineage>
        <taxon>Bacteria</taxon>
        <taxon>Pseudomonadati</taxon>
        <taxon>Myxococcota</taxon>
        <taxon>Polyangia</taxon>
        <taxon>Nannocystales</taxon>
        <taxon>Nannocystaceae</taxon>
        <taxon>Nannocystis</taxon>
    </lineage>
</organism>
<accession>A0ABY7HBI0</accession>
<dbReference type="PANTHER" id="PTHR23150">
    <property type="entry name" value="SULFATASE MODIFYING FACTOR 1, 2"/>
    <property type="match status" value="1"/>
</dbReference>
<dbReference type="CDD" id="cd00267">
    <property type="entry name" value="ABC_ATPase"/>
    <property type="match status" value="1"/>
</dbReference>
<dbReference type="InterPro" id="IPR027417">
    <property type="entry name" value="P-loop_NTPase"/>
</dbReference>
<dbReference type="PROSITE" id="PS50837">
    <property type="entry name" value="NACHT"/>
    <property type="match status" value="1"/>
</dbReference>
<dbReference type="SUPFAM" id="SSF52540">
    <property type="entry name" value="P-loop containing nucleoside triphosphate hydrolases"/>
    <property type="match status" value="1"/>
</dbReference>
<dbReference type="RefSeq" id="WP_269038733.1">
    <property type="nucleotide sequence ID" value="NZ_CP114040.1"/>
</dbReference>
<dbReference type="InterPro" id="IPR029052">
    <property type="entry name" value="Metallo-depent_PP-like"/>
</dbReference>
<dbReference type="InterPro" id="IPR042095">
    <property type="entry name" value="SUMF_sf"/>
</dbReference>
<dbReference type="Gene3D" id="3.60.21.10">
    <property type="match status" value="1"/>
</dbReference>
<dbReference type="PANTHER" id="PTHR23150:SF19">
    <property type="entry name" value="FORMYLGLYCINE-GENERATING ENZYME"/>
    <property type="match status" value="1"/>
</dbReference>